<comment type="caution">
    <text evidence="2">The sequence shown here is derived from an EMBL/GenBank/DDBJ whole genome shotgun (WGS) entry which is preliminary data.</text>
</comment>
<keyword evidence="1" id="KW-1133">Transmembrane helix</keyword>
<feature type="transmembrane region" description="Helical" evidence="1">
    <location>
        <begin position="24"/>
        <end position="46"/>
    </location>
</feature>
<accession>A0A0R1VN85</accession>
<evidence type="ECO:0000313" key="2">
    <source>
        <dbReference type="EMBL" id="KRM06845.1"/>
    </source>
</evidence>
<evidence type="ECO:0000313" key="3">
    <source>
        <dbReference type="Proteomes" id="UP000051307"/>
    </source>
</evidence>
<feature type="transmembrane region" description="Helical" evidence="1">
    <location>
        <begin position="250"/>
        <end position="268"/>
    </location>
</feature>
<keyword evidence="1" id="KW-0812">Transmembrane</keyword>
<evidence type="ECO:0000256" key="1">
    <source>
        <dbReference type="SAM" id="Phobius"/>
    </source>
</evidence>
<dbReference type="AlphaFoldDB" id="A0A0R1VN85"/>
<dbReference type="eggNOG" id="ENOG50309GI">
    <property type="taxonomic scope" value="Bacteria"/>
</dbReference>
<sequence length="274" mass="29840">MVEGKRADLRRMGHEQNNQYKRTLAFVIFLIAALALITATFLNPIFMKGQIRTSSNQAVVVRQINKNFDNLANLVGTRSEDDANLLANAQTQPIADHVIDYSLGIHGFKVNNLDLANQILTDIHKGIDKGSSSGAQTIDSKLKKQGTNAPYAVAKAFNLSVVTLGANIACLLVIVNIIIIIVTIITLFSLLNDMRTKSATRMLIHDIAAAGMWAGFWVILISGLLAVVPVIFDVDNIELGFLLEIGSSVFLEYVITGVVMYVICAIPWQATSAK</sequence>
<dbReference type="Proteomes" id="UP000051307">
    <property type="component" value="Unassembled WGS sequence"/>
</dbReference>
<name>A0A0R1VN85_9LACO</name>
<protein>
    <submittedName>
        <fullName evidence="2">Uncharacterized protein</fullName>
    </submittedName>
</protein>
<feature type="transmembrane region" description="Helical" evidence="1">
    <location>
        <begin position="166"/>
        <end position="191"/>
    </location>
</feature>
<reference evidence="2 3" key="1">
    <citation type="journal article" date="2015" name="Genome Announc.">
        <title>Expanding the biotechnology potential of lactobacilli through comparative genomics of 213 strains and associated genera.</title>
        <authorList>
            <person name="Sun Z."/>
            <person name="Harris H.M."/>
            <person name="McCann A."/>
            <person name="Guo C."/>
            <person name="Argimon S."/>
            <person name="Zhang W."/>
            <person name="Yang X."/>
            <person name="Jeffery I.B."/>
            <person name="Cooney J.C."/>
            <person name="Kagawa T.F."/>
            <person name="Liu W."/>
            <person name="Song Y."/>
            <person name="Salvetti E."/>
            <person name="Wrobel A."/>
            <person name="Rasinkangas P."/>
            <person name="Parkhill J."/>
            <person name="Rea M.C."/>
            <person name="O'Sullivan O."/>
            <person name="Ritari J."/>
            <person name="Douillard F.P."/>
            <person name="Paul Ross R."/>
            <person name="Yang R."/>
            <person name="Briner A.E."/>
            <person name="Felis G.E."/>
            <person name="de Vos W.M."/>
            <person name="Barrangou R."/>
            <person name="Klaenhammer T.R."/>
            <person name="Caufield P.W."/>
            <person name="Cui Y."/>
            <person name="Zhang H."/>
            <person name="O'Toole P.W."/>
        </authorList>
    </citation>
    <scope>NUCLEOTIDE SEQUENCE [LARGE SCALE GENOMIC DNA]</scope>
    <source>
        <strain evidence="2 3">DSM 16761</strain>
    </source>
</reference>
<feature type="transmembrane region" description="Helical" evidence="1">
    <location>
        <begin position="203"/>
        <end position="230"/>
    </location>
</feature>
<keyword evidence="1" id="KW-0472">Membrane</keyword>
<dbReference type="PATRIC" id="fig|1423767.3.peg.1569"/>
<dbReference type="RefSeq" id="WP_025015251.1">
    <property type="nucleotide sequence ID" value="NZ_AZFU01000003.1"/>
</dbReference>
<gene>
    <name evidence="2" type="ORF">FC59_GL001511</name>
</gene>
<dbReference type="EMBL" id="AZFU01000003">
    <property type="protein sequence ID" value="KRM06845.1"/>
    <property type="molecule type" value="Genomic_DNA"/>
</dbReference>
<organism evidence="2 3">
    <name type="scientific">Lactobacillus kitasatonis DSM 16761 = JCM 1039</name>
    <dbReference type="NCBI Taxonomy" id="1423767"/>
    <lineage>
        <taxon>Bacteria</taxon>
        <taxon>Bacillati</taxon>
        <taxon>Bacillota</taxon>
        <taxon>Bacilli</taxon>
        <taxon>Lactobacillales</taxon>
        <taxon>Lactobacillaceae</taxon>
        <taxon>Lactobacillus</taxon>
    </lineage>
</organism>
<dbReference type="OrthoDB" id="2322602at2"/>
<proteinExistence type="predicted"/>